<dbReference type="Gene3D" id="1.10.287.130">
    <property type="match status" value="1"/>
</dbReference>
<feature type="domain" description="PAS" evidence="14">
    <location>
        <begin position="285"/>
        <end position="336"/>
    </location>
</feature>
<evidence type="ECO:0000256" key="9">
    <source>
        <dbReference type="ARBA" id="ARBA00023012"/>
    </source>
</evidence>
<dbReference type="Pfam" id="PF00989">
    <property type="entry name" value="PAS"/>
    <property type="match status" value="1"/>
</dbReference>
<keyword evidence="7 16" id="KW-0418">Kinase</keyword>
<dbReference type="PROSITE" id="PS50885">
    <property type="entry name" value="HAMP"/>
    <property type="match status" value="1"/>
</dbReference>
<feature type="coiled-coil region" evidence="10">
    <location>
        <begin position="230"/>
        <end position="260"/>
    </location>
</feature>
<comment type="catalytic activity">
    <reaction evidence="1">
        <text>ATP + protein L-histidine = ADP + protein N-phospho-L-histidine.</text>
        <dbReference type="EC" id="2.7.13.3"/>
    </reaction>
</comment>
<dbReference type="NCBIfam" id="TIGR00229">
    <property type="entry name" value="sensory_box"/>
    <property type="match status" value="1"/>
</dbReference>
<dbReference type="Gene3D" id="6.10.340.10">
    <property type="match status" value="1"/>
</dbReference>
<dbReference type="Pfam" id="PF00672">
    <property type="entry name" value="HAMP"/>
    <property type="match status" value="1"/>
</dbReference>
<evidence type="ECO:0000256" key="10">
    <source>
        <dbReference type="SAM" id="Coils"/>
    </source>
</evidence>
<dbReference type="PROSITE" id="PS50112">
    <property type="entry name" value="PAS"/>
    <property type="match status" value="1"/>
</dbReference>
<sequence>MTLRQRIENLPVGRKLLLALLVLLAAVMLISNLMFISAAYWISRQSVAPQAMQTLGSLLSSRELSEKALSSAEQAQQLLAHLEHYAPLRAAIIYDSEGQALAQLQRGERLGLPEHLGQLPAWLQGELRATHLVELPQASGAPGHLLLVASSELPVAFYSGTLTASAGILLFSLLLWILVARQVRRLITQPIRDLESLSHQVTREENYALRASVASRDEIGRLGEAFNTMLSRMQAREQQLKRARNDAQEAFDRAQGMTEQTRSSNRRLEEQIRVRSQIEHKLTRFQLYLKNIIDSMPSVLITLDENLRVNQWNQEASALSGVPRDQALNRSIFEVFPSLEPFLRQIRRSSQEQLVKRIERVTWMRDQEPHHYTLTLYPLMGDENQAVVIRIDDITQRIAMEEVMVQSEKMLSVGGLAAGMAHEINNPLGAILHNAQNIRRRLSADLEKNHEAAQQAGMTLEAVNQYLRLRQIPELLDGIQQAGSRAAKIVSHMLSFSRMSDRKLAECPLSTLLDQALEIAGNDYDLIEGFDFRAIRIIRDFDGRLERVPCIGNEMEQVLLNLLKNAAQAIHQNCPVGSGQITLRTRLNPPWAEIQVEDNGGGIDESIRKRIFEPFFTTKEVGQGTGLGLSVSYFIVTNNHKGQMEVQSRPGQGSTFTIRLPLSSSADNHGTI</sequence>
<keyword evidence="12" id="KW-1133">Transmembrane helix</keyword>
<dbReference type="PRINTS" id="PR00344">
    <property type="entry name" value="BCTRLSENSOR"/>
</dbReference>
<proteinExistence type="predicted"/>
<feature type="region of interest" description="Disordered" evidence="11">
    <location>
        <begin position="645"/>
        <end position="672"/>
    </location>
</feature>
<dbReference type="Proteomes" id="UP000292639">
    <property type="component" value="Unassembled WGS sequence"/>
</dbReference>
<accession>A0A4Q9QXS3</accession>
<feature type="domain" description="Histidine kinase" evidence="13">
    <location>
        <begin position="419"/>
        <end position="664"/>
    </location>
</feature>
<dbReference type="PROSITE" id="PS50109">
    <property type="entry name" value="HIS_KIN"/>
    <property type="match status" value="1"/>
</dbReference>
<organism evidence="16 17">
    <name type="scientific">Stutzerimonas kirkiae</name>
    <dbReference type="NCBI Taxonomy" id="2211392"/>
    <lineage>
        <taxon>Bacteria</taxon>
        <taxon>Pseudomonadati</taxon>
        <taxon>Pseudomonadota</taxon>
        <taxon>Gammaproteobacteria</taxon>
        <taxon>Pseudomonadales</taxon>
        <taxon>Pseudomonadaceae</taxon>
        <taxon>Stutzerimonas</taxon>
    </lineage>
</organism>
<keyword evidence="5" id="KW-0808">Transferase</keyword>
<dbReference type="SUPFAM" id="SSF47384">
    <property type="entry name" value="Homodimeric domain of signal transducing histidine kinase"/>
    <property type="match status" value="1"/>
</dbReference>
<dbReference type="SMART" id="SM00387">
    <property type="entry name" value="HATPase_c"/>
    <property type="match status" value="1"/>
</dbReference>
<evidence type="ECO:0000256" key="2">
    <source>
        <dbReference type="ARBA" id="ARBA00004370"/>
    </source>
</evidence>
<dbReference type="InterPro" id="IPR036097">
    <property type="entry name" value="HisK_dim/P_sf"/>
</dbReference>
<dbReference type="Gene3D" id="3.30.565.10">
    <property type="entry name" value="Histidine kinase-like ATPase, C-terminal domain"/>
    <property type="match status" value="1"/>
</dbReference>
<dbReference type="CDD" id="cd00082">
    <property type="entry name" value="HisKA"/>
    <property type="match status" value="1"/>
</dbReference>
<dbReference type="SMART" id="SM00091">
    <property type="entry name" value="PAS"/>
    <property type="match status" value="1"/>
</dbReference>
<feature type="transmembrane region" description="Helical" evidence="12">
    <location>
        <begin position="155"/>
        <end position="179"/>
    </location>
</feature>
<dbReference type="Pfam" id="PF02518">
    <property type="entry name" value="HATPase_c"/>
    <property type="match status" value="1"/>
</dbReference>
<evidence type="ECO:0000313" key="16">
    <source>
        <dbReference type="EMBL" id="TBU87676.1"/>
    </source>
</evidence>
<comment type="caution">
    <text evidence="16">The sequence shown here is derived from an EMBL/GenBank/DDBJ whole genome shotgun (WGS) entry which is preliminary data.</text>
</comment>
<keyword evidence="9" id="KW-0902">Two-component regulatory system</keyword>
<keyword evidence="17" id="KW-1185">Reference proteome</keyword>
<dbReference type="InterPro" id="IPR003661">
    <property type="entry name" value="HisK_dim/P_dom"/>
</dbReference>
<feature type="domain" description="HAMP" evidence="15">
    <location>
        <begin position="185"/>
        <end position="238"/>
    </location>
</feature>
<dbReference type="GO" id="GO:0006355">
    <property type="term" value="P:regulation of DNA-templated transcription"/>
    <property type="evidence" value="ECO:0007669"/>
    <property type="project" value="InterPro"/>
</dbReference>
<dbReference type="InterPro" id="IPR004358">
    <property type="entry name" value="Sig_transdc_His_kin-like_C"/>
</dbReference>
<feature type="transmembrane region" description="Helical" evidence="12">
    <location>
        <begin position="16"/>
        <end position="42"/>
    </location>
</feature>
<comment type="subcellular location">
    <subcellularLocation>
        <location evidence="2">Membrane</location>
    </subcellularLocation>
</comment>
<dbReference type="PANTHER" id="PTHR43065">
    <property type="entry name" value="SENSOR HISTIDINE KINASE"/>
    <property type="match status" value="1"/>
</dbReference>
<dbReference type="CDD" id="cd06225">
    <property type="entry name" value="HAMP"/>
    <property type="match status" value="1"/>
</dbReference>
<dbReference type="InterPro" id="IPR036890">
    <property type="entry name" value="HATPase_C_sf"/>
</dbReference>
<dbReference type="InterPro" id="IPR003660">
    <property type="entry name" value="HAMP_dom"/>
</dbReference>
<evidence type="ECO:0000256" key="7">
    <source>
        <dbReference type="ARBA" id="ARBA00022777"/>
    </source>
</evidence>
<protein>
    <recommendedName>
        <fullName evidence="3">histidine kinase</fullName>
        <ecNumber evidence="3">2.7.13.3</ecNumber>
    </recommendedName>
</protein>
<dbReference type="InterPro" id="IPR035965">
    <property type="entry name" value="PAS-like_dom_sf"/>
</dbReference>
<dbReference type="AlphaFoldDB" id="A0A4Q9QXS3"/>
<keyword evidence="6" id="KW-0547">Nucleotide-binding</keyword>
<dbReference type="SUPFAM" id="SSF158472">
    <property type="entry name" value="HAMP domain-like"/>
    <property type="match status" value="1"/>
</dbReference>
<keyword evidence="8" id="KW-0067">ATP-binding</keyword>
<evidence type="ECO:0000259" key="13">
    <source>
        <dbReference type="PROSITE" id="PS50109"/>
    </source>
</evidence>
<dbReference type="GO" id="GO:0000155">
    <property type="term" value="F:phosphorelay sensor kinase activity"/>
    <property type="evidence" value="ECO:0007669"/>
    <property type="project" value="InterPro"/>
</dbReference>
<dbReference type="SMART" id="SM00388">
    <property type="entry name" value="HisKA"/>
    <property type="match status" value="1"/>
</dbReference>
<evidence type="ECO:0000259" key="15">
    <source>
        <dbReference type="PROSITE" id="PS50885"/>
    </source>
</evidence>
<dbReference type="SMART" id="SM00304">
    <property type="entry name" value="HAMP"/>
    <property type="match status" value="1"/>
</dbReference>
<gene>
    <name evidence="16" type="ORF">DNJ96_18880</name>
</gene>
<keyword evidence="12" id="KW-0812">Transmembrane</keyword>
<keyword evidence="10" id="KW-0175">Coiled coil</keyword>
<evidence type="ECO:0000256" key="3">
    <source>
        <dbReference type="ARBA" id="ARBA00012438"/>
    </source>
</evidence>
<dbReference type="SUPFAM" id="SSF55785">
    <property type="entry name" value="PYP-like sensor domain (PAS domain)"/>
    <property type="match status" value="1"/>
</dbReference>
<dbReference type="RefSeq" id="WP_131186109.1">
    <property type="nucleotide sequence ID" value="NZ_QJUO01000047.1"/>
</dbReference>
<evidence type="ECO:0000256" key="1">
    <source>
        <dbReference type="ARBA" id="ARBA00000085"/>
    </source>
</evidence>
<evidence type="ECO:0000256" key="8">
    <source>
        <dbReference type="ARBA" id="ARBA00022840"/>
    </source>
</evidence>
<evidence type="ECO:0000256" key="6">
    <source>
        <dbReference type="ARBA" id="ARBA00022741"/>
    </source>
</evidence>
<dbReference type="Gene3D" id="3.30.450.20">
    <property type="entry name" value="PAS domain"/>
    <property type="match status" value="1"/>
</dbReference>
<dbReference type="InterPro" id="IPR005467">
    <property type="entry name" value="His_kinase_dom"/>
</dbReference>
<evidence type="ECO:0000256" key="11">
    <source>
        <dbReference type="SAM" id="MobiDB-lite"/>
    </source>
</evidence>
<dbReference type="InterPro" id="IPR013767">
    <property type="entry name" value="PAS_fold"/>
</dbReference>
<dbReference type="GO" id="GO:0005524">
    <property type="term" value="F:ATP binding"/>
    <property type="evidence" value="ECO:0007669"/>
    <property type="project" value="UniProtKB-KW"/>
</dbReference>
<dbReference type="EMBL" id="QJUP01000047">
    <property type="protein sequence ID" value="TBU87676.1"/>
    <property type="molecule type" value="Genomic_DNA"/>
</dbReference>
<evidence type="ECO:0000256" key="4">
    <source>
        <dbReference type="ARBA" id="ARBA00022553"/>
    </source>
</evidence>
<evidence type="ECO:0000256" key="5">
    <source>
        <dbReference type="ARBA" id="ARBA00022679"/>
    </source>
</evidence>
<keyword evidence="4" id="KW-0597">Phosphoprotein</keyword>
<evidence type="ECO:0000256" key="12">
    <source>
        <dbReference type="SAM" id="Phobius"/>
    </source>
</evidence>
<dbReference type="InterPro" id="IPR000014">
    <property type="entry name" value="PAS"/>
</dbReference>
<dbReference type="CDD" id="cd00130">
    <property type="entry name" value="PAS"/>
    <property type="match status" value="1"/>
</dbReference>
<name>A0A4Q9QXS3_9GAMM</name>
<keyword evidence="12" id="KW-0472">Membrane</keyword>
<evidence type="ECO:0000313" key="17">
    <source>
        <dbReference type="Proteomes" id="UP000292639"/>
    </source>
</evidence>
<dbReference type="InterPro" id="IPR003594">
    <property type="entry name" value="HATPase_dom"/>
</dbReference>
<dbReference type="PANTHER" id="PTHR43065:SF42">
    <property type="entry name" value="TWO-COMPONENT SENSOR PPRA"/>
    <property type="match status" value="1"/>
</dbReference>
<dbReference type="SUPFAM" id="SSF55874">
    <property type="entry name" value="ATPase domain of HSP90 chaperone/DNA topoisomerase II/histidine kinase"/>
    <property type="match status" value="1"/>
</dbReference>
<dbReference type="GO" id="GO:0016020">
    <property type="term" value="C:membrane"/>
    <property type="evidence" value="ECO:0007669"/>
    <property type="project" value="UniProtKB-SubCell"/>
</dbReference>
<dbReference type="EC" id="2.7.13.3" evidence="3"/>
<reference evidence="16 17" key="1">
    <citation type="submission" date="2018-06" db="EMBL/GenBank/DDBJ databases">
        <title>Three novel Pseudomonas species isolated from symptomatic oak.</title>
        <authorList>
            <person name="Bueno-Gonzalez V."/>
            <person name="Brady C."/>
        </authorList>
    </citation>
    <scope>NUCLEOTIDE SEQUENCE [LARGE SCALE GENOMIC DNA]</scope>
    <source>
        <strain evidence="16 17">P17C</strain>
    </source>
</reference>
<evidence type="ECO:0000259" key="14">
    <source>
        <dbReference type="PROSITE" id="PS50112"/>
    </source>
</evidence>